<keyword evidence="4" id="KW-0812">Transmembrane</keyword>
<sequence length="610" mass="67242">MDFDSYSKKTGDVTTTLTKKRIVPHLSMLESTFRSFSPGERLILYTLTAVLSFSTLALITGANALASVKVPSHGGSLTEGVVGPVRFLNPLLALSGGDKDITALVYSGLMRAMPDGSLIPDLAERFEVSDDGTTYTFTLRPNLTFHDGTPLTSADVLFTIQRAQNPDIKSYRRADWEGVSVSAPDARTILFTLPHAYAPFLDNATLGILPKHLWETVSAEEFPFTLLNTRPVGSGPYKINDFDINSTGSATYYELVSFKDFALGRAYVNKMRFNFYANESDLIEAFNGRRIDMLAGISPSQIKKIMRKDLRLVQVPLPRTFGVFLNQNKNSAFADAAVRAALDTALDKQKIVDEIFSGYGAVLEGPIPPGILGAVQASTPEAMEESRASEPEVGNSERARAILSRNGWKFDLPVGASAQAGETGKVWTKKGAKLEFTLATVDEPELAATAEAVAAAWREAGIKVDVHVYPIADLNSVLLRPRNYEALLFGEVVGRALDLFAFWHSSQRNDPGLNIALYTNAKVDSLLAKARATTNRREREKLYEKFVEYVAEDQPAVFLYAPKFLYIVPKDLYGVELGALAGASDRFLNVHQWYTDTERVWNIFTDKNEE</sequence>
<dbReference type="GO" id="GO:1904680">
    <property type="term" value="F:peptide transmembrane transporter activity"/>
    <property type="evidence" value="ECO:0007669"/>
    <property type="project" value="TreeGrafter"/>
</dbReference>
<dbReference type="PIRSF" id="PIRSF002741">
    <property type="entry name" value="MppA"/>
    <property type="match status" value="1"/>
</dbReference>
<feature type="transmembrane region" description="Helical" evidence="4">
    <location>
        <begin position="42"/>
        <end position="66"/>
    </location>
</feature>
<reference evidence="6 7" key="1">
    <citation type="journal article" date="2016" name="Nat. Commun.">
        <title>Thousands of microbial genomes shed light on interconnected biogeochemical processes in an aquifer system.</title>
        <authorList>
            <person name="Anantharaman K."/>
            <person name="Brown C.T."/>
            <person name="Hug L.A."/>
            <person name="Sharon I."/>
            <person name="Castelle C.J."/>
            <person name="Probst A.J."/>
            <person name="Thomas B.C."/>
            <person name="Singh A."/>
            <person name="Wilkins M.J."/>
            <person name="Karaoz U."/>
            <person name="Brodie E.L."/>
            <person name="Williams K.H."/>
            <person name="Hubbard S.S."/>
            <person name="Banfield J.F."/>
        </authorList>
    </citation>
    <scope>NUCLEOTIDE SEQUENCE [LARGE SCALE GENOMIC DNA]</scope>
</reference>
<dbReference type="GO" id="GO:0043190">
    <property type="term" value="C:ATP-binding cassette (ABC) transporter complex"/>
    <property type="evidence" value="ECO:0007669"/>
    <property type="project" value="InterPro"/>
</dbReference>
<dbReference type="InterPro" id="IPR039424">
    <property type="entry name" value="SBP_5"/>
</dbReference>
<dbReference type="STRING" id="1798515.A3B35_00040"/>
<dbReference type="Gene3D" id="3.10.105.10">
    <property type="entry name" value="Dipeptide-binding Protein, Domain 3"/>
    <property type="match status" value="1"/>
</dbReference>
<evidence type="ECO:0000256" key="2">
    <source>
        <dbReference type="ARBA" id="ARBA00022448"/>
    </source>
</evidence>
<protein>
    <recommendedName>
        <fullName evidence="5">Solute-binding protein family 5 domain-containing protein</fullName>
    </recommendedName>
</protein>
<organism evidence="6 7">
    <name type="scientific">Candidatus Kaiserbacteria bacterium RIFCSPLOWO2_01_FULL_54_24</name>
    <dbReference type="NCBI Taxonomy" id="1798515"/>
    <lineage>
        <taxon>Bacteria</taxon>
        <taxon>Candidatus Kaiseribacteriota</taxon>
    </lineage>
</organism>
<dbReference type="GO" id="GO:0015833">
    <property type="term" value="P:peptide transport"/>
    <property type="evidence" value="ECO:0007669"/>
    <property type="project" value="TreeGrafter"/>
</dbReference>
<comment type="caution">
    <text evidence="6">The sequence shown here is derived from an EMBL/GenBank/DDBJ whole genome shotgun (WGS) entry which is preliminary data.</text>
</comment>
<dbReference type="AlphaFoldDB" id="A0A1F6EW03"/>
<dbReference type="EMBL" id="MFMC01000006">
    <property type="protein sequence ID" value="OGG77807.1"/>
    <property type="molecule type" value="Genomic_DNA"/>
</dbReference>
<evidence type="ECO:0000256" key="1">
    <source>
        <dbReference type="ARBA" id="ARBA00005695"/>
    </source>
</evidence>
<dbReference type="Gene3D" id="3.40.190.10">
    <property type="entry name" value="Periplasmic binding protein-like II"/>
    <property type="match status" value="1"/>
</dbReference>
<evidence type="ECO:0000256" key="3">
    <source>
        <dbReference type="ARBA" id="ARBA00022729"/>
    </source>
</evidence>
<keyword evidence="4" id="KW-0472">Membrane</keyword>
<keyword evidence="4" id="KW-1133">Transmembrane helix</keyword>
<dbReference type="GO" id="GO:0042597">
    <property type="term" value="C:periplasmic space"/>
    <property type="evidence" value="ECO:0007669"/>
    <property type="project" value="UniProtKB-ARBA"/>
</dbReference>
<dbReference type="InterPro" id="IPR030678">
    <property type="entry name" value="Peptide/Ni-bd"/>
</dbReference>
<dbReference type="InterPro" id="IPR000914">
    <property type="entry name" value="SBP_5_dom"/>
</dbReference>
<evidence type="ECO:0000313" key="6">
    <source>
        <dbReference type="EMBL" id="OGG77807.1"/>
    </source>
</evidence>
<proteinExistence type="inferred from homology"/>
<feature type="domain" description="Solute-binding protein family 5" evidence="5">
    <location>
        <begin position="118"/>
        <end position="472"/>
    </location>
</feature>
<keyword evidence="3" id="KW-0732">Signal</keyword>
<evidence type="ECO:0000313" key="7">
    <source>
        <dbReference type="Proteomes" id="UP000177215"/>
    </source>
</evidence>
<dbReference type="SUPFAM" id="SSF53850">
    <property type="entry name" value="Periplasmic binding protein-like II"/>
    <property type="match status" value="1"/>
</dbReference>
<dbReference type="Pfam" id="PF00496">
    <property type="entry name" value="SBP_bac_5"/>
    <property type="match status" value="1"/>
</dbReference>
<keyword evidence="2" id="KW-0813">Transport</keyword>
<gene>
    <name evidence="6" type="ORF">A3B35_00040</name>
</gene>
<dbReference type="Gene3D" id="3.90.76.10">
    <property type="entry name" value="Dipeptide-binding Protein, Domain 1"/>
    <property type="match status" value="1"/>
</dbReference>
<dbReference type="PANTHER" id="PTHR30290:SF9">
    <property type="entry name" value="OLIGOPEPTIDE-BINDING PROTEIN APPA"/>
    <property type="match status" value="1"/>
</dbReference>
<comment type="similarity">
    <text evidence="1">Belongs to the bacterial solute-binding protein 5 family.</text>
</comment>
<evidence type="ECO:0000256" key="4">
    <source>
        <dbReference type="SAM" id="Phobius"/>
    </source>
</evidence>
<accession>A0A1F6EW03</accession>
<name>A0A1F6EW03_9BACT</name>
<dbReference type="Proteomes" id="UP000177215">
    <property type="component" value="Unassembled WGS sequence"/>
</dbReference>
<dbReference type="PANTHER" id="PTHR30290">
    <property type="entry name" value="PERIPLASMIC BINDING COMPONENT OF ABC TRANSPORTER"/>
    <property type="match status" value="1"/>
</dbReference>
<evidence type="ECO:0000259" key="5">
    <source>
        <dbReference type="Pfam" id="PF00496"/>
    </source>
</evidence>